<feature type="compositionally biased region" description="Low complexity" evidence="3">
    <location>
        <begin position="406"/>
        <end position="420"/>
    </location>
</feature>
<dbReference type="InterPro" id="IPR029021">
    <property type="entry name" value="Prot-tyrosine_phosphatase-like"/>
</dbReference>
<dbReference type="SUPFAM" id="SSF55753">
    <property type="entry name" value="Actin depolymerizing proteins"/>
    <property type="match status" value="1"/>
</dbReference>
<feature type="compositionally biased region" description="Gly residues" evidence="3">
    <location>
        <begin position="1398"/>
        <end position="1419"/>
    </location>
</feature>
<evidence type="ECO:0000256" key="1">
    <source>
        <dbReference type="ARBA" id="ARBA00022801"/>
    </source>
</evidence>
<feature type="compositionally biased region" description="Gly residues" evidence="3">
    <location>
        <begin position="1332"/>
        <end position="1341"/>
    </location>
</feature>
<name>A0A0G4FAJ6_9ALVE</name>
<feature type="region of interest" description="Disordered" evidence="3">
    <location>
        <begin position="990"/>
        <end position="1011"/>
    </location>
</feature>
<feature type="region of interest" description="Disordered" evidence="3">
    <location>
        <begin position="1328"/>
        <end position="1420"/>
    </location>
</feature>
<dbReference type="PROSITE" id="PS50056">
    <property type="entry name" value="TYR_PHOSPHATASE_2"/>
    <property type="match status" value="1"/>
</dbReference>
<dbReference type="PANTHER" id="PTHR46381:SF2">
    <property type="entry name" value="MAP KINASE PHOSPHATASE"/>
    <property type="match status" value="1"/>
</dbReference>
<dbReference type="Pfam" id="PF00782">
    <property type="entry name" value="DSPc"/>
    <property type="match status" value="1"/>
</dbReference>
<feature type="region of interest" description="Disordered" evidence="3">
    <location>
        <begin position="1201"/>
        <end position="1229"/>
    </location>
</feature>
<dbReference type="InterPro" id="IPR016130">
    <property type="entry name" value="Tyr_Pase_AS"/>
</dbReference>
<dbReference type="InterPro" id="IPR000387">
    <property type="entry name" value="Tyr_Pase_dom"/>
</dbReference>
<proteinExistence type="predicted"/>
<dbReference type="Gene3D" id="3.90.190.10">
    <property type="entry name" value="Protein tyrosine phosphatase superfamily"/>
    <property type="match status" value="1"/>
</dbReference>
<dbReference type="PANTHER" id="PTHR46381">
    <property type="entry name" value="MKPA PROTEIN"/>
    <property type="match status" value="1"/>
</dbReference>
<dbReference type="CDD" id="cd14498">
    <property type="entry name" value="DSP"/>
    <property type="match status" value="1"/>
</dbReference>
<dbReference type="EMBL" id="CDMZ01000221">
    <property type="protein sequence ID" value="CEM09504.1"/>
    <property type="molecule type" value="Genomic_DNA"/>
</dbReference>
<organism evidence="6">
    <name type="scientific">Chromera velia CCMP2878</name>
    <dbReference type="NCBI Taxonomy" id="1169474"/>
    <lineage>
        <taxon>Eukaryota</taxon>
        <taxon>Sar</taxon>
        <taxon>Alveolata</taxon>
        <taxon>Colpodellida</taxon>
        <taxon>Chromeraceae</taxon>
        <taxon>Chromera</taxon>
    </lineage>
</organism>
<evidence type="ECO:0000256" key="3">
    <source>
        <dbReference type="SAM" id="MobiDB-lite"/>
    </source>
</evidence>
<evidence type="ECO:0008006" key="7">
    <source>
        <dbReference type="Google" id="ProtNLM"/>
    </source>
</evidence>
<feature type="compositionally biased region" description="Low complexity" evidence="3">
    <location>
        <begin position="599"/>
        <end position="616"/>
    </location>
</feature>
<reference evidence="6" key="1">
    <citation type="submission" date="2014-11" db="EMBL/GenBank/DDBJ databases">
        <authorList>
            <person name="Otto D Thomas"/>
            <person name="Naeem Raeece"/>
        </authorList>
    </citation>
    <scope>NUCLEOTIDE SEQUENCE</scope>
</reference>
<feature type="compositionally biased region" description="Low complexity" evidence="3">
    <location>
        <begin position="708"/>
        <end position="728"/>
    </location>
</feature>
<feature type="domain" description="Tyrosine-protein phosphatase" evidence="4">
    <location>
        <begin position="838"/>
        <end position="981"/>
    </location>
</feature>
<dbReference type="InterPro" id="IPR020422">
    <property type="entry name" value="TYR_PHOSPHATASE_DUAL_dom"/>
</dbReference>
<feature type="compositionally biased region" description="Basic and acidic residues" evidence="3">
    <location>
        <begin position="771"/>
        <end position="783"/>
    </location>
</feature>
<dbReference type="SMART" id="SM00195">
    <property type="entry name" value="DSPc"/>
    <property type="match status" value="1"/>
</dbReference>
<dbReference type="InterPro" id="IPR029006">
    <property type="entry name" value="ADF-H/Gelsolin-like_dom_sf"/>
</dbReference>
<dbReference type="Gene3D" id="3.40.20.10">
    <property type="entry name" value="Severin"/>
    <property type="match status" value="1"/>
</dbReference>
<feature type="compositionally biased region" description="Low complexity" evidence="3">
    <location>
        <begin position="1252"/>
        <end position="1265"/>
    </location>
</feature>
<dbReference type="PROSITE" id="PS00383">
    <property type="entry name" value="TYR_PHOSPHATASE_1"/>
    <property type="match status" value="1"/>
</dbReference>
<evidence type="ECO:0000259" key="4">
    <source>
        <dbReference type="PROSITE" id="PS50054"/>
    </source>
</evidence>
<feature type="compositionally biased region" description="Basic and acidic residues" evidence="3">
    <location>
        <begin position="313"/>
        <end position="323"/>
    </location>
</feature>
<gene>
    <name evidence="6" type="ORF">Cvel_191</name>
</gene>
<feature type="compositionally biased region" description="Low complexity" evidence="3">
    <location>
        <begin position="1214"/>
        <end position="1229"/>
    </location>
</feature>
<feature type="region of interest" description="Disordered" evidence="3">
    <location>
        <begin position="294"/>
        <end position="794"/>
    </location>
</feature>
<keyword evidence="2" id="KW-0904">Protein phosphatase</keyword>
<feature type="region of interest" description="Disordered" evidence="3">
    <location>
        <begin position="237"/>
        <end position="274"/>
    </location>
</feature>
<evidence type="ECO:0000313" key="6">
    <source>
        <dbReference type="EMBL" id="CEM09504.1"/>
    </source>
</evidence>
<dbReference type="GO" id="GO:0004721">
    <property type="term" value="F:phosphoprotein phosphatase activity"/>
    <property type="evidence" value="ECO:0007669"/>
    <property type="project" value="UniProtKB-KW"/>
</dbReference>
<dbReference type="InterPro" id="IPR000340">
    <property type="entry name" value="Dual-sp_phosphatase_cat-dom"/>
</dbReference>
<feature type="compositionally biased region" description="Low complexity" evidence="3">
    <location>
        <begin position="330"/>
        <end position="340"/>
    </location>
</feature>
<evidence type="ECO:0000259" key="5">
    <source>
        <dbReference type="PROSITE" id="PS50056"/>
    </source>
</evidence>
<accession>A0A0G4FAJ6</accession>
<feature type="compositionally biased region" description="Low complexity" evidence="3">
    <location>
        <begin position="242"/>
        <end position="255"/>
    </location>
</feature>
<feature type="compositionally biased region" description="Basic and acidic residues" evidence="3">
    <location>
        <begin position="566"/>
        <end position="579"/>
    </location>
</feature>
<evidence type="ECO:0000256" key="2">
    <source>
        <dbReference type="ARBA" id="ARBA00022912"/>
    </source>
</evidence>
<dbReference type="PROSITE" id="PS50054">
    <property type="entry name" value="TYR_PHOSPHATASE_DUAL"/>
    <property type="match status" value="1"/>
</dbReference>
<feature type="compositionally biased region" description="Polar residues" evidence="3">
    <location>
        <begin position="514"/>
        <end position="523"/>
    </location>
</feature>
<feature type="domain" description="Tyrosine specific protein phosphatases" evidence="5">
    <location>
        <begin position="902"/>
        <end position="959"/>
    </location>
</feature>
<sequence>MGGQVSVDKVPLALDRVVKANPKILQQAEQDRNLESATPVTTHHIRVWEYQKGKPDVVEVPVDMSDTRRSAEEIFSPMNSYVVLHVFNDPRTPRIGELMFCGPLRNSALTLACSKIFTPRGLQTDTVSYTPSRESALTLSTHFFPSDFDVVPGGQGVNANAHASCPAAVACYAVYSLHGKGACINVKARAMVRCFDLDTALRAQPSVLLSRLVSASGEFGHAPVPFPLLESGEREALEKEALSSPLRAAAPASSSQHDPLLSPHSAPGGGGMAPGLLGGSPISCAAQSAPGMEMYLEGQGGSPHPSWLGKDGGAGRECEIERERRRRSSSGRIGPRLLGRMDPLNSPPPIGSPYLTGASIGMGIGGVPSNPAPSPPPLAVDGGTEGGRRGSSGSPPRAVIPPPQQSRPNPSSSSASSQQPAEEEAVASADGGPSVLRVPALGTETAAVIGSCPRDSDDHDNSLASKGSSARGEKGNPTTEGAEGPAAGGGMLSSFSKVGSLMARLDPTPPPPSISQSNQTKQEPATAVSKPPPLLQGGGKKVIPKLDVSALPAASMGTSQSPEAQEQEKEKGERERQREPAPPAHQQPREAKKVPPLQLSLNLSSKSPTTNSTSPNEVEPSSAPIVEESAGVPVESSAPPEKEKTKIGGIPSLRLEGAASVLESLARGEAGPGPDEASNVSRQKRGSQGGTSSETEGRLHSSSPPPGLQLDLSSSSSGPNSAASKPSPLTLGLGLDLARGRSSEPSQDSATLPRRVSVPSLACEPDVFGEDAERLRERRRQEENEMGLPSSCIPSTLQRVKPSLRIETGGSGTGESAQDFSLPDSLKKREMLARYRAVCSPALPDKLFVSGQFVATDRRILEENGITHIINCCADICENAFPERFNYLTYWLKDTKTEDISVFFHQTLEWIDKALEGGGRVLVHCREGVSRSASFAVAYLMWKKRLPFEKAFELVRQTRAVANPNTGFTYQLLLFGKRLGLQPSAVAVSPTGSALGPTPPPSASSNSAAAGGEVVSGTDGVNFNTAAAPCAEDKVQMFRIKVHHVKDDKMIAAPVRKWELEGRQAWPVLDRRFLYALLASDKCILWRGRDCAPALAARCREAAEDVVGSIARVEGRLVAWKEGGGSDVMKFLDEGEEDDAFFALVDACLTDEQRLGVASIVEERWKGVGGERRVEDQDEEEQPSRECVVSGLRLLRDEGLREEGDGEGQAEVLSPSSSSSARSSAAPRSFSGLRKEFAADFELLCRKKTQQLSGTSHSLTASSSGRGEPQGTHPTTITPAPVDWRGSRRSSTQTGGGGSGLQVSAGGKDVNGLPIPLLGVSGAVSLPQSPAGGVGPEGGGDPSALGGQSGAKGRAGFALLAATSRSERGPPNVYSPPTPVALRGHRQPPASANARLRSGGGEGGGDGGEGTAGDAGDGTGSVAKEGAMLFCCGEWGEPLGMFDSDDLDSQGVFVLLEKKPPPLSSDAEVDEDVLSLPTAATGGEEEEEEEEEEDTVPRLWVWCGEENSENLSTETADDAKGLALQLMETRVIPKARVAIVAEGEEPSEFWDLFLNG</sequence>
<feature type="region of interest" description="Disordered" evidence="3">
    <location>
        <begin position="1252"/>
        <end position="1307"/>
    </location>
</feature>
<dbReference type="SUPFAM" id="SSF52799">
    <property type="entry name" value="(Phosphotyrosine protein) phosphatases II"/>
    <property type="match status" value="1"/>
</dbReference>
<protein>
    <recommendedName>
        <fullName evidence="7">Protein-serine/threonine phosphatase</fullName>
    </recommendedName>
</protein>
<dbReference type="VEuPathDB" id="CryptoDB:Cvel_191"/>
<keyword evidence="1" id="KW-0378">Hydrolase</keyword>